<keyword evidence="3" id="KW-0255">Endonuclease</keyword>
<evidence type="ECO:0000313" key="11">
    <source>
        <dbReference type="Proteomes" id="UP000198694"/>
    </source>
</evidence>
<comment type="subunit">
    <text evidence="9">Homodimer, forms a heterotetramer with a Cas2 homodimer.</text>
</comment>
<keyword evidence="8" id="KW-0464">Manganese</keyword>
<evidence type="ECO:0000256" key="6">
    <source>
        <dbReference type="ARBA" id="ARBA00023118"/>
    </source>
</evidence>
<dbReference type="GO" id="GO:0046872">
    <property type="term" value="F:metal ion binding"/>
    <property type="evidence" value="ECO:0007669"/>
    <property type="project" value="UniProtKB-KW"/>
</dbReference>
<dbReference type="GO" id="GO:0051607">
    <property type="term" value="P:defense response to virus"/>
    <property type="evidence" value="ECO:0007669"/>
    <property type="project" value="UniProtKB-KW"/>
</dbReference>
<dbReference type="InterPro" id="IPR050646">
    <property type="entry name" value="Cas1"/>
</dbReference>
<dbReference type="NCBIfam" id="TIGR03639">
    <property type="entry name" value="cas1_NMENI"/>
    <property type="match status" value="1"/>
</dbReference>
<gene>
    <name evidence="10" type="ORF">SAMN05216243_3255</name>
</gene>
<dbReference type="InterPro" id="IPR019855">
    <property type="entry name" value="CRISPR-assoc_Cas1_NMENI"/>
</dbReference>
<keyword evidence="2" id="KW-0479">Metal-binding</keyword>
<dbReference type="RefSeq" id="WP_093216405.1">
    <property type="nucleotide sequence ID" value="NZ_FNFL01000007.1"/>
</dbReference>
<evidence type="ECO:0000256" key="1">
    <source>
        <dbReference type="ARBA" id="ARBA00022722"/>
    </source>
</evidence>
<evidence type="ECO:0000256" key="5">
    <source>
        <dbReference type="ARBA" id="ARBA00022842"/>
    </source>
</evidence>
<dbReference type="Proteomes" id="UP000198694">
    <property type="component" value="Unassembled WGS sequence"/>
</dbReference>
<dbReference type="Gene3D" id="1.20.120.920">
    <property type="entry name" value="CRISPR-associated endonuclease Cas1, C-terminal domain"/>
    <property type="match status" value="1"/>
</dbReference>
<dbReference type="GO" id="GO:0004520">
    <property type="term" value="F:DNA endonuclease activity"/>
    <property type="evidence" value="ECO:0007669"/>
    <property type="project" value="InterPro"/>
</dbReference>
<keyword evidence="7" id="KW-0238">DNA-binding</keyword>
<accession>A0A1G9C570</accession>
<keyword evidence="5" id="KW-0460">Magnesium</keyword>
<dbReference type="OrthoDB" id="9803119at2"/>
<dbReference type="AlphaFoldDB" id="A0A1G9C570"/>
<organism evidence="10 11">
    <name type="scientific">Sediminibacillus albus</name>
    <dbReference type="NCBI Taxonomy" id="407036"/>
    <lineage>
        <taxon>Bacteria</taxon>
        <taxon>Bacillati</taxon>
        <taxon>Bacillota</taxon>
        <taxon>Bacilli</taxon>
        <taxon>Bacillales</taxon>
        <taxon>Bacillaceae</taxon>
        <taxon>Sediminibacillus</taxon>
    </lineage>
</organism>
<dbReference type="Pfam" id="PF01867">
    <property type="entry name" value="Cas_Cas1"/>
    <property type="match status" value="1"/>
</dbReference>
<protein>
    <submittedName>
        <fullName evidence="10">CRISP-associated protein Cas1</fullName>
    </submittedName>
</protein>
<proteinExistence type="predicted"/>
<dbReference type="GO" id="GO:0016787">
    <property type="term" value="F:hydrolase activity"/>
    <property type="evidence" value="ECO:0007669"/>
    <property type="project" value="UniProtKB-KW"/>
</dbReference>
<evidence type="ECO:0000256" key="4">
    <source>
        <dbReference type="ARBA" id="ARBA00022801"/>
    </source>
</evidence>
<dbReference type="InterPro" id="IPR042206">
    <property type="entry name" value="CRISPR-assoc_Cas1_C"/>
</dbReference>
<keyword evidence="1" id="KW-0540">Nuclease</keyword>
<sequence>MGWRIIHITNVDQLSLQLDNLKVRKSDDELKIPLHDIFAIVIEDLTCKLTSRLMIELSKHNILVLLCNQQFLPECVIQPVTGHALQYRQMIKQLNWSVENKYILWQQIIKKKVKNQAEVMQRNHVEKHRINKLFELASRVEQNDKNNIEGQAARIYFNSFFDENYSRSNQNYIENAALNYGYAIAQSAIARTVVAKGLISGLGINHKGERNPHNLASDIIEPFRQIIDYFVIKHPPEGYLTKNYRIQLINLLHAKILIDGKMQTFIRAIEITIDSFLEFFETGKSEKIKLPTLEKIALYEQP</sequence>
<dbReference type="STRING" id="407036.SAMN05216243_3255"/>
<keyword evidence="6" id="KW-0051">Antiviral defense</keyword>
<evidence type="ECO:0000256" key="7">
    <source>
        <dbReference type="ARBA" id="ARBA00023125"/>
    </source>
</evidence>
<evidence type="ECO:0000256" key="2">
    <source>
        <dbReference type="ARBA" id="ARBA00022723"/>
    </source>
</evidence>
<evidence type="ECO:0000256" key="3">
    <source>
        <dbReference type="ARBA" id="ARBA00022759"/>
    </source>
</evidence>
<dbReference type="GO" id="GO:0003677">
    <property type="term" value="F:DNA binding"/>
    <property type="evidence" value="ECO:0007669"/>
    <property type="project" value="UniProtKB-KW"/>
</dbReference>
<keyword evidence="4" id="KW-0378">Hydrolase</keyword>
<dbReference type="PANTHER" id="PTHR34353:SF2">
    <property type="entry name" value="CRISPR-ASSOCIATED ENDONUCLEASE CAS1 1"/>
    <property type="match status" value="1"/>
</dbReference>
<dbReference type="InterPro" id="IPR002729">
    <property type="entry name" value="CRISPR-assoc_Cas1"/>
</dbReference>
<evidence type="ECO:0000256" key="9">
    <source>
        <dbReference type="ARBA" id="ARBA00038592"/>
    </source>
</evidence>
<dbReference type="PANTHER" id="PTHR34353">
    <property type="entry name" value="CRISPR-ASSOCIATED ENDONUCLEASE CAS1 1"/>
    <property type="match status" value="1"/>
</dbReference>
<dbReference type="EMBL" id="FNFL01000007">
    <property type="protein sequence ID" value="SDK46837.1"/>
    <property type="molecule type" value="Genomic_DNA"/>
</dbReference>
<dbReference type="NCBIfam" id="TIGR00287">
    <property type="entry name" value="cas1"/>
    <property type="match status" value="1"/>
</dbReference>
<dbReference type="GO" id="GO:0043571">
    <property type="term" value="P:maintenance of CRISPR repeat elements"/>
    <property type="evidence" value="ECO:0007669"/>
    <property type="project" value="InterPro"/>
</dbReference>
<evidence type="ECO:0000313" key="10">
    <source>
        <dbReference type="EMBL" id="SDK46837.1"/>
    </source>
</evidence>
<keyword evidence="11" id="KW-1185">Reference proteome</keyword>
<reference evidence="10 11" key="1">
    <citation type="submission" date="2016-10" db="EMBL/GenBank/DDBJ databases">
        <authorList>
            <person name="de Groot N.N."/>
        </authorList>
    </citation>
    <scope>NUCLEOTIDE SEQUENCE [LARGE SCALE GENOMIC DNA]</scope>
    <source>
        <strain evidence="10 11">CGMCC 1.6502</strain>
    </source>
</reference>
<evidence type="ECO:0000256" key="8">
    <source>
        <dbReference type="ARBA" id="ARBA00023211"/>
    </source>
</evidence>
<name>A0A1G9C570_9BACI</name>